<keyword evidence="1" id="KW-0436">Ligase</keyword>
<reference evidence="6" key="2">
    <citation type="submission" date="2024-05" db="EMBL/GenBank/DDBJ databases">
        <title>Determining zoonotic pasteurella genome.</title>
        <authorList>
            <person name="Maeda T."/>
            <person name="Takahashi T."/>
            <person name="Yoshida H."/>
        </authorList>
    </citation>
    <scope>NUCLEOTIDE SEQUENCE</scope>
    <source>
        <strain evidence="6">PA42</strain>
    </source>
</reference>
<evidence type="ECO:0000313" key="8">
    <source>
        <dbReference type="Proteomes" id="UP000254704"/>
    </source>
</evidence>
<dbReference type="Proteomes" id="UP001052140">
    <property type="component" value="Unassembled WGS sequence"/>
</dbReference>
<dbReference type="InterPro" id="IPR052032">
    <property type="entry name" value="ATP-dep_AA_Ligase"/>
</dbReference>
<dbReference type="AlphaFoldDB" id="A0A379EVG7"/>
<dbReference type="InterPro" id="IPR013815">
    <property type="entry name" value="ATP_grasp_subdomain_1"/>
</dbReference>
<dbReference type="GO" id="GO:0016874">
    <property type="term" value="F:ligase activity"/>
    <property type="evidence" value="ECO:0007669"/>
    <property type="project" value="UniProtKB-KW"/>
</dbReference>
<dbReference type="SUPFAM" id="SSF56059">
    <property type="entry name" value="Glutathione synthetase ATP-binding domain-like"/>
    <property type="match status" value="1"/>
</dbReference>
<dbReference type="RefSeq" id="WP_115323063.1">
    <property type="nucleotide sequence ID" value="NZ_BPUX01000022.1"/>
</dbReference>
<keyword evidence="3 4" id="KW-0067">ATP-binding</keyword>
<dbReference type="GO" id="GO:0046872">
    <property type="term" value="F:metal ion binding"/>
    <property type="evidence" value="ECO:0007669"/>
    <property type="project" value="InterPro"/>
</dbReference>
<dbReference type="GeneID" id="69687199"/>
<keyword evidence="2 4" id="KW-0547">Nucleotide-binding</keyword>
<protein>
    <submittedName>
        <fullName evidence="6">Carbamoyl phosphate synthase large subunit</fullName>
    </submittedName>
    <submittedName>
        <fullName evidence="7">Carbamoyl phosphate synthase-like protein</fullName>
    </submittedName>
</protein>
<evidence type="ECO:0000256" key="2">
    <source>
        <dbReference type="ARBA" id="ARBA00022741"/>
    </source>
</evidence>
<evidence type="ECO:0000313" key="9">
    <source>
        <dbReference type="Proteomes" id="UP001052140"/>
    </source>
</evidence>
<dbReference type="InterPro" id="IPR011761">
    <property type="entry name" value="ATP-grasp"/>
</dbReference>
<dbReference type="PROSITE" id="PS50975">
    <property type="entry name" value="ATP_GRASP"/>
    <property type="match status" value="1"/>
</dbReference>
<evidence type="ECO:0000256" key="3">
    <source>
        <dbReference type="ARBA" id="ARBA00022840"/>
    </source>
</evidence>
<dbReference type="Gene3D" id="3.30.1490.20">
    <property type="entry name" value="ATP-grasp fold, A domain"/>
    <property type="match status" value="1"/>
</dbReference>
<evidence type="ECO:0000256" key="4">
    <source>
        <dbReference type="PROSITE-ProRule" id="PRU00409"/>
    </source>
</evidence>
<evidence type="ECO:0000259" key="5">
    <source>
        <dbReference type="PROSITE" id="PS50975"/>
    </source>
</evidence>
<keyword evidence="9" id="KW-1185">Reference proteome</keyword>
<dbReference type="Gene3D" id="3.30.470.20">
    <property type="entry name" value="ATP-grasp fold, B domain"/>
    <property type="match status" value="1"/>
</dbReference>
<dbReference type="EMBL" id="UGTV01000015">
    <property type="protein sequence ID" value="SUC10350.1"/>
    <property type="molecule type" value="Genomic_DNA"/>
</dbReference>
<feature type="domain" description="ATP-grasp" evidence="5">
    <location>
        <begin position="117"/>
        <end position="306"/>
    </location>
</feature>
<name>A0A379EVG7_9PAST</name>
<sequence length="386" mass="44736">MNYIVMSPYYPPNFQTFSIKMHELGINVLGIGQEPYEQLPENLRASLTEYFRVNNLEDIDEVKRAVAFLFYKHGPIDRIESQNEHWLNNDVLLREQFNVVGLKSDDLLKTKRKSEMKKIFQSIPVPVVEGALVRTEKELDNAVKKLGLPLIAKPDIGVGAGGTFKLASKQDVIAFKQQWQGLDYFLEPFVEGDIITYDGLLDQYGNILFETSLVYTISPMELFKREHDIGYYVVKAPDEKLRKYGKAITQAFGMKERFFHLEFFRLPNDEYVVIEYNNRPPGSYILDIYNMAYQIDLYKEYGKAVLGNQEKVVVFDETVCVAQSRRYDIHYSYSEQELYQKYGQYIIAKLETPRAFADLQGDVVYIVKAESQTLANEVMQAIYLRA</sequence>
<reference evidence="7 8" key="1">
    <citation type="submission" date="2018-06" db="EMBL/GenBank/DDBJ databases">
        <authorList>
            <consortium name="Pathogen Informatics"/>
            <person name="Doyle S."/>
        </authorList>
    </citation>
    <scope>NUCLEOTIDE SEQUENCE [LARGE SCALE GENOMIC DNA]</scope>
    <source>
        <strain evidence="7 8">NCTC11621</strain>
    </source>
</reference>
<dbReference type="Gene3D" id="3.40.50.20">
    <property type="match status" value="1"/>
</dbReference>
<gene>
    <name evidence="7" type="ORF">NCTC11621_01401</name>
    <name evidence="6" type="ORF">PA42_11720</name>
</gene>
<evidence type="ECO:0000313" key="7">
    <source>
        <dbReference type="EMBL" id="SUC10350.1"/>
    </source>
</evidence>
<accession>A0A379EVG7</accession>
<proteinExistence type="predicted"/>
<dbReference type="PANTHER" id="PTHR43585:SF2">
    <property type="entry name" value="ATP-GRASP ENZYME FSQD"/>
    <property type="match status" value="1"/>
</dbReference>
<evidence type="ECO:0000313" key="6">
    <source>
        <dbReference type="EMBL" id="GJH42998.1"/>
    </source>
</evidence>
<dbReference type="GO" id="GO:0005524">
    <property type="term" value="F:ATP binding"/>
    <property type="evidence" value="ECO:0007669"/>
    <property type="project" value="UniProtKB-UniRule"/>
</dbReference>
<dbReference type="PANTHER" id="PTHR43585">
    <property type="entry name" value="FUMIPYRROLE BIOSYNTHESIS PROTEIN C"/>
    <property type="match status" value="1"/>
</dbReference>
<organism evidence="7 8">
    <name type="scientific">Pasteurella canis</name>
    <dbReference type="NCBI Taxonomy" id="753"/>
    <lineage>
        <taxon>Bacteria</taxon>
        <taxon>Pseudomonadati</taxon>
        <taxon>Pseudomonadota</taxon>
        <taxon>Gammaproteobacteria</taxon>
        <taxon>Pasteurellales</taxon>
        <taxon>Pasteurellaceae</taxon>
        <taxon>Pasteurella</taxon>
    </lineage>
</organism>
<evidence type="ECO:0000256" key="1">
    <source>
        <dbReference type="ARBA" id="ARBA00022598"/>
    </source>
</evidence>
<dbReference type="Proteomes" id="UP000254704">
    <property type="component" value="Unassembled WGS sequence"/>
</dbReference>
<dbReference type="EMBL" id="BPUX01000022">
    <property type="protein sequence ID" value="GJH42998.1"/>
    <property type="molecule type" value="Genomic_DNA"/>
</dbReference>